<proteinExistence type="predicted"/>
<evidence type="ECO:0000256" key="1">
    <source>
        <dbReference type="SAM" id="SignalP"/>
    </source>
</evidence>
<evidence type="ECO:0008006" key="4">
    <source>
        <dbReference type="Google" id="ProtNLM"/>
    </source>
</evidence>
<keyword evidence="1" id="KW-0732">Signal</keyword>
<dbReference type="RefSeq" id="WP_156276083.1">
    <property type="nucleotide sequence ID" value="NZ_BAABGI010000003.1"/>
</dbReference>
<dbReference type="AlphaFoldDB" id="A0A7K1LPI3"/>
<reference evidence="2 3" key="1">
    <citation type="submission" date="2019-07" db="EMBL/GenBank/DDBJ databases">
        <title>Gramella aestuarii sp. nov., isolated from a tidal flat, and emended description of Gramella echinicola.</title>
        <authorList>
            <person name="Liu L."/>
        </authorList>
    </citation>
    <scope>NUCLEOTIDE SEQUENCE [LARGE SCALE GENOMIC DNA]</scope>
    <source>
        <strain evidence="2 3">BS12</strain>
    </source>
</reference>
<keyword evidence="3" id="KW-1185">Reference proteome</keyword>
<feature type="signal peptide" evidence="1">
    <location>
        <begin position="1"/>
        <end position="22"/>
    </location>
</feature>
<evidence type="ECO:0000313" key="2">
    <source>
        <dbReference type="EMBL" id="MUP42686.1"/>
    </source>
</evidence>
<name>A0A7K1LPI3_9FLAO</name>
<accession>A0A7K1LPI3</accession>
<feature type="chain" id="PRO_5029529892" description="T9SS type A sorting domain-containing protein" evidence="1">
    <location>
        <begin position="23"/>
        <end position="194"/>
    </location>
</feature>
<dbReference type="Proteomes" id="UP000460416">
    <property type="component" value="Unassembled WGS sequence"/>
</dbReference>
<dbReference type="EMBL" id="VJVW01000003">
    <property type="protein sequence ID" value="MUP42686.1"/>
    <property type="molecule type" value="Genomic_DNA"/>
</dbReference>
<evidence type="ECO:0000313" key="3">
    <source>
        <dbReference type="Proteomes" id="UP000460416"/>
    </source>
</evidence>
<protein>
    <recommendedName>
        <fullName evidence="4">T9SS type A sorting domain-containing protein</fullName>
    </recommendedName>
</protein>
<dbReference type="OrthoDB" id="1122048at2"/>
<comment type="caution">
    <text evidence="2">The sequence shown here is derived from an EMBL/GenBank/DDBJ whole genome shotgun (WGS) entry which is preliminary data.</text>
</comment>
<gene>
    <name evidence="2" type="ORF">FLP08_08880</name>
</gene>
<sequence>MKRTFKNLLMLLLFVGTFTAMANDGLDLKVNQEQSLIVEVKKNQKGAILSLRDEQGEIVFKDFVNDADEYTKVLNFTNLPVGEYSFILEKEFSISTSKIRKNEENIQILEDSYVLVFKPLYKQREEKVLLYLANPEENRVVIKIFDKFGVLVGEISCRDVVIKRTLDFSKVPPGSYFVEIKTKTDNFSHRLNVG</sequence>
<organism evidence="2 3">
    <name type="scientific">Christiangramia aestuarii</name>
    <dbReference type="NCBI Taxonomy" id="1028746"/>
    <lineage>
        <taxon>Bacteria</taxon>
        <taxon>Pseudomonadati</taxon>
        <taxon>Bacteroidota</taxon>
        <taxon>Flavobacteriia</taxon>
        <taxon>Flavobacteriales</taxon>
        <taxon>Flavobacteriaceae</taxon>
        <taxon>Christiangramia</taxon>
    </lineage>
</organism>